<keyword evidence="1" id="KW-0472">Membrane</keyword>
<organism evidence="2 3">
    <name type="scientific">Flavimobilis soli</name>
    <dbReference type="NCBI Taxonomy" id="442709"/>
    <lineage>
        <taxon>Bacteria</taxon>
        <taxon>Bacillati</taxon>
        <taxon>Actinomycetota</taxon>
        <taxon>Actinomycetes</taxon>
        <taxon>Micrococcales</taxon>
        <taxon>Jonesiaceae</taxon>
        <taxon>Flavimobilis</taxon>
    </lineage>
</organism>
<keyword evidence="1" id="KW-1133">Transmembrane helix</keyword>
<evidence type="ECO:0000313" key="2">
    <source>
        <dbReference type="EMBL" id="PFG37239.1"/>
    </source>
</evidence>
<evidence type="ECO:0000256" key="1">
    <source>
        <dbReference type="SAM" id="Phobius"/>
    </source>
</evidence>
<feature type="transmembrane region" description="Helical" evidence="1">
    <location>
        <begin position="73"/>
        <end position="93"/>
    </location>
</feature>
<dbReference type="RefSeq" id="WP_098458319.1">
    <property type="nucleotide sequence ID" value="NZ_PDJH01000001.1"/>
</dbReference>
<protein>
    <submittedName>
        <fullName evidence="2">Uncharacterized protein</fullName>
    </submittedName>
</protein>
<dbReference type="EMBL" id="PDJH01000001">
    <property type="protein sequence ID" value="PFG37239.1"/>
    <property type="molecule type" value="Genomic_DNA"/>
</dbReference>
<feature type="transmembrane region" description="Helical" evidence="1">
    <location>
        <begin position="20"/>
        <end position="43"/>
    </location>
</feature>
<dbReference type="AlphaFoldDB" id="A0A2A9EG93"/>
<accession>A0A2A9EG93</accession>
<keyword evidence="1" id="KW-0812">Transmembrane</keyword>
<dbReference type="OrthoDB" id="9954754at2"/>
<keyword evidence="3" id="KW-1185">Reference proteome</keyword>
<proteinExistence type="predicted"/>
<sequence length="214" mass="23117">MHQVRPAIIVGPRRASRATLALLVFIVILLAGSLTMALGAFAAPDATSEITGVAPELAKSALGLESVTVSDRMIFVASSVVFAVALWGTYISWRTTSHRYGFVEQEVVPTGLRIVRRRAWGRTRSLVVGLGGQLDIDAGLTLSRRGGLERRYRFTFSSGADSFSFDAPIYIEKLSMAPLDKIADQLGITLNVTDAAEEMQRDTSTSPTDLLGRS</sequence>
<reference evidence="2 3" key="1">
    <citation type="submission" date="2017-10" db="EMBL/GenBank/DDBJ databases">
        <title>Sequencing the genomes of 1000 actinobacteria strains.</title>
        <authorList>
            <person name="Klenk H.-P."/>
        </authorList>
    </citation>
    <scope>NUCLEOTIDE SEQUENCE [LARGE SCALE GENOMIC DNA]</scope>
    <source>
        <strain evidence="2 3">DSM 21574</strain>
    </source>
</reference>
<name>A0A2A9EG93_9MICO</name>
<gene>
    <name evidence="2" type="ORF">ATL41_1993</name>
</gene>
<dbReference type="Proteomes" id="UP000221394">
    <property type="component" value="Unassembled WGS sequence"/>
</dbReference>
<evidence type="ECO:0000313" key="3">
    <source>
        <dbReference type="Proteomes" id="UP000221394"/>
    </source>
</evidence>
<comment type="caution">
    <text evidence="2">The sequence shown here is derived from an EMBL/GenBank/DDBJ whole genome shotgun (WGS) entry which is preliminary data.</text>
</comment>